<accession>A0A3S0ZWN5</accession>
<dbReference type="InterPro" id="IPR043502">
    <property type="entry name" value="DNA/RNA_pol_sf"/>
</dbReference>
<gene>
    <name evidence="1" type="ORF">EGW08_015091</name>
</gene>
<evidence type="ECO:0000313" key="1">
    <source>
        <dbReference type="EMBL" id="RUS77135.1"/>
    </source>
</evidence>
<sequence length="241" mass="27659">MQSAMSPTIFRILLVYLDDLLVYYESFEKHVESMELVLLRLRDLGVKLKPSNEVHQRYPQDAKKGERKGVHELSTPECQQAFWSLKMALTSDNVLGYADYTGSLYSSLTPATKVFRGYLLGHKFETAKFGAMEQRWFAVLGPFRFKVHYKPGRVEGSPEERQLQLPEALDMARLRALQEIDTDLALILPYVRTGTVPAKAVRKTWPESTRTFLRHILKLSLEHGVLVKSHRDPILVTSHCQ</sequence>
<proteinExistence type="predicted"/>
<evidence type="ECO:0000313" key="2">
    <source>
        <dbReference type="Proteomes" id="UP000271974"/>
    </source>
</evidence>
<dbReference type="SUPFAM" id="SSF56672">
    <property type="entry name" value="DNA/RNA polymerases"/>
    <property type="match status" value="1"/>
</dbReference>
<reference evidence="1 2" key="1">
    <citation type="submission" date="2019-01" db="EMBL/GenBank/DDBJ databases">
        <title>A draft genome assembly of the solar-powered sea slug Elysia chlorotica.</title>
        <authorList>
            <person name="Cai H."/>
            <person name="Li Q."/>
            <person name="Fang X."/>
            <person name="Li J."/>
            <person name="Curtis N.E."/>
            <person name="Altenburger A."/>
            <person name="Shibata T."/>
            <person name="Feng M."/>
            <person name="Maeda T."/>
            <person name="Schwartz J.A."/>
            <person name="Shigenobu S."/>
            <person name="Lundholm N."/>
            <person name="Nishiyama T."/>
            <person name="Yang H."/>
            <person name="Hasebe M."/>
            <person name="Li S."/>
            <person name="Pierce S.K."/>
            <person name="Wang J."/>
        </authorList>
    </citation>
    <scope>NUCLEOTIDE SEQUENCE [LARGE SCALE GENOMIC DNA]</scope>
    <source>
        <strain evidence="1">EC2010</strain>
        <tissue evidence="1">Whole organism of an adult</tissue>
    </source>
</reference>
<dbReference type="AlphaFoldDB" id="A0A3S0ZWN5"/>
<comment type="caution">
    <text evidence="1">The sequence shown here is derived from an EMBL/GenBank/DDBJ whole genome shotgun (WGS) entry which is preliminary data.</text>
</comment>
<dbReference type="STRING" id="188477.A0A3S0ZWN5"/>
<dbReference type="InterPro" id="IPR043128">
    <property type="entry name" value="Rev_trsase/Diguanyl_cyclase"/>
</dbReference>
<dbReference type="Proteomes" id="UP000271974">
    <property type="component" value="Unassembled WGS sequence"/>
</dbReference>
<keyword evidence="2" id="KW-1185">Reference proteome</keyword>
<protein>
    <recommendedName>
        <fullName evidence="3">Reverse transcriptase domain-containing protein</fullName>
    </recommendedName>
</protein>
<dbReference type="Gene3D" id="3.30.70.270">
    <property type="match status" value="1"/>
</dbReference>
<evidence type="ECO:0008006" key="3">
    <source>
        <dbReference type="Google" id="ProtNLM"/>
    </source>
</evidence>
<dbReference type="EMBL" id="RQTK01000607">
    <property type="protein sequence ID" value="RUS77135.1"/>
    <property type="molecule type" value="Genomic_DNA"/>
</dbReference>
<organism evidence="1 2">
    <name type="scientific">Elysia chlorotica</name>
    <name type="common">Eastern emerald elysia</name>
    <name type="synonym">Sea slug</name>
    <dbReference type="NCBI Taxonomy" id="188477"/>
    <lineage>
        <taxon>Eukaryota</taxon>
        <taxon>Metazoa</taxon>
        <taxon>Spiralia</taxon>
        <taxon>Lophotrochozoa</taxon>
        <taxon>Mollusca</taxon>
        <taxon>Gastropoda</taxon>
        <taxon>Heterobranchia</taxon>
        <taxon>Euthyneura</taxon>
        <taxon>Panpulmonata</taxon>
        <taxon>Sacoglossa</taxon>
        <taxon>Placobranchoidea</taxon>
        <taxon>Plakobranchidae</taxon>
        <taxon>Elysia</taxon>
    </lineage>
</organism>
<name>A0A3S0ZWN5_ELYCH</name>
<dbReference type="OrthoDB" id="6161123at2759"/>